<gene>
    <name evidence="1" type="ORF">RF11_14242</name>
</gene>
<sequence length="138" mass="15624">MITIVDKRKPMIKPFPSMISGFATNNVTCDDQYRHFIEMSENRRNTLSNEMKKMVFKMVVLEGHQVAAVSRILDIPRTTIHTALKKIQPDGTIIESCHGGTTVTKLTPEIERQITQLINDNCTMTNSHIIKKIGITVN</sequence>
<dbReference type="SUPFAM" id="SSF46689">
    <property type="entry name" value="Homeodomain-like"/>
    <property type="match status" value="1"/>
</dbReference>
<organism evidence="1 2">
    <name type="scientific">Thelohanellus kitauei</name>
    <name type="common">Myxosporean</name>
    <dbReference type="NCBI Taxonomy" id="669202"/>
    <lineage>
        <taxon>Eukaryota</taxon>
        <taxon>Metazoa</taxon>
        <taxon>Cnidaria</taxon>
        <taxon>Myxozoa</taxon>
        <taxon>Myxosporea</taxon>
        <taxon>Bivalvulida</taxon>
        <taxon>Platysporina</taxon>
        <taxon>Myxobolidae</taxon>
        <taxon>Thelohanellus</taxon>
    </lineage>
</organism>
<evidence type="ECO:0000313" key="2">
    <source>
        <dbReference type="Proteomes" id="UP000031668"/>
    </source>
</evidence>
<accession>A0A0C2MPR6</accession>
<protein>
    <submittedName>
        <fullName evidence="1">Uncharacterized protein</fullName>
    </submittedName>
</protein>
<reference evidence="1 2" key="1">
    <citation type="journal article" date="2014" name="Genome Biol. Evol.">
        <title>The genome of the myxosporean Thelohanellus kitauei shows adaptations to nutrient acquisition within its fish host.</title>
        <authorList>
            <person name="Yang Y."/>
            <person name="Xiong J."/>
            <person name="Zhou Z."/>
            <person name="Huo F."/>
            <person name="Miao W."/>
            <person name="Ran C."/>
            <person name="Liu Y."/>
            <person name="Zhang J."/>
            <person name="Feng J."/>
            <person name="Wang M."/>
            <person name="Wang M."/>
            <person name="Wang L."/>
            <person name="Yao B."/>
        </authorList>
    </citation>
    <scope>NUCLEOTIDE SEQUENCE [LARGE SCALE GENOMIC DNA]</scope>
    <source>
        <strain evidence="1">Wuqing</strain>
    </source>
</reference>
<comment type="caution">
    <text evidence="1">The sequence shown here is derived from an EMBL/GenBank/DDBJ whole genome shotgun (WGS) entry which is preliminary data.</text>
</comment>
<proteinExistence type="predicted"/>
<dbReference type="InterPro" id="IPR009057">
    <property type="entry name" value="Homeodomain-like_sf"/>
</dbReference>
<dbReference type="EMBL" id="JWZT01003552">
    <property type="protein sequence ID" value="KII66350.1"/>
    <property type="molecule type" value="Genomic_DNA"/>
</dbReference>
<keyword evidence="2" id="KW-1185">Reference proteome</keyword>
<name>A0A0C2MPR6_THEKT</name>
<dbReference type="Proteomes" id="UP000031668">
    <property type="component" value="Unassembled WGS sequence"/>
</dbReference>
<evidence type="ECO:0000313" key="1">
    <source>
        <dbReference type="EMBL" id="KII66350.1"/>
    </source>
</evidence>
<dbReference type="AlphaFoldDB" id="A0A0C2MPR6"/>